<dbReference type="PANTHER" id="PTHR37810">
    <property type="entry name" value="IMMUNITY PROTEIN SDPI"/>
    <property type="match status" value="1"/>
</dbReference>
<dbReference type="Pfam" id="PF07853">
    <property type="entry name" value="DUF1648"/>
    <property type="match status" value="1"/>
</dbReference>
<evidence type="ECO:0000256" key="1">
    <source>
        <dbReference type="SAM" id="Phobius"/>
    </source>
</evidence>
<dbReference type="InterPro" id="IPR014574">
    <property type="entry name" value="UCP032908"/>
</dbReference>
<keyword evidence="1" id="KW-0812">Transmembrane</keyword>
<accession>M1Z1R6</accession>
<organism evidence="4 5">
    <name type="scientific">[Clostridium] ultunense Esp</name>
    <dbReference type="NCBI Taxonomy" id="1288971"/>
    <lineage>
        <taxon>Bacteria</taxon>
        <taxon>Bacillati</taxon>
        <taxon>Bacillota</taxon>
        <taxon>Tissierellia</taxon>
        <taxon>Tissierellales</taxon>
        <taxon>Tepidimicrobiaceae</taxon>
        <taxon>Schnuerera</taxon>
    </lineage>
</organism>
<keyword evidence="5" id="KW-1185">Reference proteome</keyword>
<feature type="transmembrane region" description="Helical" evidence="1">
    <location>
        <begin position="269"/>
        <end position="290"/>
    </location>
</feature>
<dbReference type="PIRSF" id="PIRSF032908">
    <property type="entry name" value="UCP032908"/>
    <property type="match status" value="1"/>
</dbReference>
<evidence type="ECO:0000313" key="4">
    <source>
        <dbReference type="EMBL" id="SHD75544.1"/>
    </source>
</evidence>
<feature type="transmembrane region" description="Helical" evidence="1">
    <location>
        <begin position="187"/>
        <end position="208"/>
    </location>
</feature>
<evidence type="ECO:0000313" key="5">
    <source>
        <dbReference type="Proteomes" id="UP000245423"/>
    </source>
</evidence>
<feature type="transmembrane region" description="Helical" evidence="1">
    <location>
        <begin position="82"/>
        <end position="100"/>
    </location>
</feature>
<sequence>MTERFILALTNGFVLLLALIIQIIMPKTTRKNILFGVKVPENIMYDEEAVALRKKFIKNNLLIGIPTLFILSFLLYRFPKPIYPVIIVFIYLGILFLIYLKFNSKVKELKKVKGWDENGQKIVVVDMKYSRDKSKLGIISPLWFLIPLVLVLFNFILGITLYPTLPDRIPTHWNFQGEITTYSNKSYGVVLILPIVQLLMLGILYFSYWTIGRTKQQINPNNPEDSLKKNIIFRKAWSIYLFIITLLIILLFTSLNLLSYGIFFKTIKVVNILSWIILGFSIIGAIILSVKIGQGGERLKLKDNEELEGIYARDDDYLWKLGNTIYYNPEDSSIFVEKRYGVGWTVNVGRPLGMLFMILPFIIVIVILIIVARL</sequence>
<feature type="transmembrane region" description="Helical" evidence="1">
    <location>
        <begin position="136"/>
        <end position="162"/>
    </location>
</feature>
<keyword evidence="1" id="KW-0472">Membrane</keyword>
<feature type="domain" description="DUF1648" evidence="2">
    <location>
        <begin position="149"/>
        <end position="197"/>
    </location>
</feature>
<feature type="transmembrane region" description="Helical" evidence="1">
    <location>
        <begin position="237"/>
        <end position="263"/>
    </location>
</feature>
<evidence type="ECO:0000259" key="2">
    <source>
        <dbReference type="Pfam" id="PF07853"/>
    </source>
</evidence>
<reference evidence="4 5" key="1">
    <citation type="submission" date="2016-11" db="EMBL/GenBank/DDBJ databases">
        <authorList>
            <person name="Manzoor S."/>
        </authorList>
    </citation>
    <scope>NUCLEOTIDE SEQUENCE [LARGE SCALE GENOMIC DNA]</scope>
    <source>
        <strain evidence="4">Clostridium ultunense strain Esp</strain>
    </source>
</reference>
<dbReference type="EMBL" id="LT669839">
    <property type="protein sequence ID" value="SHD75544.1"/>
    <property type="molecule type" value="Genomic_DNA"/>
</dbReference>
<dbReference type="InterPro" id="IPR043831">
    <property type="entry name" value="DUF5808"/>
</dbReference>
<gene>
    <name evidence="4" type="ORF">CUESP1_0145</name>
</gene>
<dbReference type="GO" id="GO:0009636">
    <property type="term" value="P:response to toxic substance"/>
    <property type="evidence" value="ECO:0007669"/>
    <property type="project" value="TreeGrafter"/>
</dbReference>
<dbReference type="Pfam" id="PF19124">
    <property type="entry name" value="DUF5808"/>
    <property type="match status" value="1"/>
</dbReference>
<proteinExistence type="predicted"/>
<protein>
    <recommendedName>
        <fullName evidence="6">DUF1648 domain-containing protein</fullName>
    </recommendedName>
</protein>
<feature type="transmembrane region" description="Helical" evidence="1">
    <location>
        <begin position="60"/>
        <end position="76"/>
    </location>
</feature>
<keyword evidence="1" id="KW-1133">Transmembrane helix</keyword>
<dbReference type="HOGENOM" id="CLU_059161_0_0_9"/>
<dbReference type="OrthoDB" id="9808690at2"/>
<name>M1Z1R6_9FIRM</name>
<dbReference type="RefSeq" id="WP_005586992.1">
    <property type="nucleotide sequence ID" value="NZ_LT669839.1"/>
</dbReference>
<feature type="transmembrane region" description="Helical" evidence="1">
    <location>
        <begin position="6"/>
        <end position="25"/>
    </location>
</feature>
<feature type="transmembrane region" description="Helical" evidence="1">
    <location>
        <begin position="352"/>
        <end position="372"/>
    </location>
</feature>
<dbReference type="AlphaFoldDB" id="M1Z1R6"/>
<evidence type="ECO:0008006" key="6">
    <source>
        <dbReference type="Google" id="ProtNLM"/>
    </source>
</evidence>
<dbReference type="Proteomes" id="UP000245423">
    <property type="component" value="Chromosome 1"/>
</dbReference>
<feature type="domain" description="DUF5808" evidence="3">
    <location>
        <begin position="329"/>
        <end position="353"/>
    </location>
</feature>
<dbReference type="PANTHER" id="PTHR37810:SF9">
    <property type="entry name" value="MEMBRANE PROTEIN"/>
    <property type="match status" value="1"/>
</dbReference>
<dbReference type="InterPro" id="IPR012867">
    <property type="entry name" value="DUF1648"/>
</dbReference>
<evidence type="ECO:0000259" key="3">
    <source>
        <dbReference type="Pfam" id="PF19124"/>
    </source>
</evidence>